<dbReference type="Proteomes" id="UP000683925">
    <property type="component" value="Unassembled WGS sequence"/>
</dbReference>
<dbReference type="EMBL" id="CAJJDP010000074">
    <property type="protein sequence ID" value="CAD8180395.1"/>
    <property type="molecule type" value="Genomic_DNA"/>
</dbReference>
<name>A0A8S1VW49_PAROT</name>
<comment type="caution">
    <text evidence="1">The sequence shown here is derived from an EMBL/GenBank/DDBJ whole genome shotgun (WGS) entry which is preliminary data.</text>
</comment>
<evidence type="ECO:0000313" key="1">
    <source>
        <dbReference type="EMBL" id="CAD8180395.1"/>
    </source>
</evidence>
<protein>
    <submittedName>
        <fullName evidence="1">Uncharacterized protein</fullName>
    </submittedName>
</protein>
<accession>A0A8S1VW49</accession>
<dbReference type="AlphaFoldDB" id="A0A8S1VW49"/>
<reference evidence="1" key="1">
    <citation type="submission" date="2021-01" db="EMBL/GenBank/DDBJ databases">
        <authorList>
            <consortium name="Genoscope - CEA"/>
            <person name="William W."/>
        </authorList>
    </citation>
    <scope>NUCLEOTIDE SEQUENCE</scope>
</reference>
<evidence type="ECO:0000313" key="2">
    <source>
        <dbReference type="Proteomes" id="UP000683925"/>
    </source>
</evidence>
<keyword evidence="2" id="KW-1185">Reference proteome</keyword>
<proteinExistence type="predicted"/>
<gene>
    <name evidence="1" type="ORF">POCTA_138.1.T0750006</name>
</gene>
<organism evidence="1 2">
    <name type="scientific">Paramecium octaurelia</name>
    <dbReference type="NCBI Taxonomy" id="43137"/>
    <lineage>
        <taxon>Eukaryota</taxon>
        <taxon>Sar</taxon>
        <taxon>Alveolata</taxon>
        <taxon>Ciliophora</taxon>
        <taxon>Intramacronucleata</taxon>
        <taxon>Oligohymenophorea</taxon>
        <taxon>Peniculida</taxon>
        <taxon>Parameciidae</taxon>
        <taxon>Paramecium</taxon>
    </lineage>
</organism>
<sequence>MMLYILSQSIRWRQNGCNFFKFLIEECLLQIPLTNYVIIFCWNIRNSFAMFQKKYEQLVITDSGKISMALYKIKRKEFQENRIDNHLKRKLKIMASVYQIRINFIMKNIRNQYFRFVLYVQRIALNKIRKIIFQIQ</sequence>